<dbReference type="InterPro" id="IPR038765">
    <property type="entry name" value="Papain-like_cys_pep_sf"/>
</dbReference>
<dbReference type="Proteomes" id="UP000185612">
    <property type="component" value="Unassembled WGS sequence"/>
</dbReference>
<evidence type="ECO:0000313" key="5">
    <source>
        <dbReference type="Proteomes" id="UP000185612"/>
    </source>
</evidence>
<dbReference type="AlphaFoldDB" id="A0A1Q5PUA4"/>
<comment type="caution">
    <text evidence="4">The sequence shown here is derived from an EMBL/GenBank/DDBJ whole genome shotgun (WGS) entry which is preliminary data.</text>
</comment>
<dbReference type="EMBL" id="MQVS01000010">
    <property type="protein sequence ID" value="OKL51106.1"/>
    <property type="molecule type" value="Genomic_DNA"/>
</dbReference>
<dbReference type="InParanoid" id="A0A1Q5PUA4"/>
<dbReference type="RefSeq" id="WP_073825657.1">
    <property type="nucleotide sequence ID" value="NZ_MQVS01000010.1"/>
</dbReference>
<dbReference type="PROSITE" id="PS00139">
    <property type="entry name" value="THIOL_PROTEASE_CYS"/>
    <property type="match status" value="1"/>
</dbReference>
<proteinExistence type="inferred from homology"/>
<reference evidence="5" key="1">
    <citation type="submission" date="2016-12" db="EMBL/GenBank/DDBJ databases">
        <authorList>
            <person name="Meng X."/>
        </authorList>
    </citation>
    <scope>NUCLEOTIDE SEQUENCE [LARGE SCALE GENOMIC DNA]</scope>
    <source>
        <strain evidence="5">DSM 20732</strain>
    </source>
</reference>
<dbReference type="InterPro" id="IPR001300">
    <property type="entry name" value="Peptidase_C2_calpain_cat"/>
</dbReference>
<evidence type="ECO:0000256" key="2">
    <source>
        <dbReference type="PROSITE-ProRule" id="PRU00239"/>
    </source>
</evidence>
<organism evidence="4 5">
    <name type="scientific">Buchananella hordeovulneris</name>
    <dbReference type="NCBI Taxonomy" id="52770"/>
    <lineage>
        <taxon>Bacteria</taxon>
        <taxon>Bacillati</taxon>
        <taxon>Actinomycetota</taxon>
        <taxon>Actinomycetes</taxon>
        <taxon>Actinomycetales</taxon>
        <taxon>Actinomycetaceae</taxon>
        <taxon>Buchananella</taxon>
    </lineage>
</organism>
<evidence type="ECO:0000256" key="1">
    <source>
        <dbReference type="ARBA" id="ARBA00007623"/>
    </source>
</evidence>
<gene>
    <name evidence="4" type="ORF">BSZ40_09375</name>
</gene>
<dbReference type="OrthoDB" id="3253192at2"/>
<sequence length="441" mass="48128">MVGLFAGWIGDVPGNEEELFAASAGFLARAQELEERRWQLRDVLRLAPDWAGQAREAFAQELDKVQVDVADLSVGYDGGGQALEVFAWVVRDAKRQVADMRAALEGLDRQLAAAAGDYRVVKYLELLPSAGRIDGDYARLVARVRQEEEACAARLRECFHVEAVHVNENGVYLSDRRALSSAELARIWDGFAGLRPTDMTQGYIGDCYYLAALMALSNTPDGRRTLQEAIQPRYDSRGNIVGFLVTVYDDPLHPTARAQRTVFVDSVYANGTNFTSPNMFSIFESAYGQLHPEGTRPGPAGIYGGLIDEALRDAGDMPSTVIERSKGIWGLGEGYSPTKQAQIAAALESQKPVTASTTMVPAEYFPHRGAALVADSTQPALPPVKLYYLHAYMVEAVDEGGVTIINPHGYNLEEGGGNRGARLKLSWEDFGHYFGSVAIGE</sequence>
<comment type="caution">
    <text evidence="2">Lacks conserved residue(s) required for the propagation of feature annotation.</text>
</comment>
<dbReference type="PROSITE" id="PS50203">
    <property type="entry name" value="CALPAIN_CAT"/>
    <property type="match status" value="1"/>
</dbReference>
<evidence type="ECO:0000313" key="4">
    <source>
        <dbReference type="EMBL" id="OKL51106.1"/>
    </source>
</evidence>
<dbReference type="GO" id="GO:0006508">
    <property type="term" value="P:proteolysis"/>
    <property type="evidence" value="ECO:0007669"/>
    <property type="project" value="InterPro"/>
</dbReference>
<comment type="similarity">
    <text evidence="1">Belongs to the peptidase C2 family.</text>
</comment>
<dbReference type="InterPro" id="IPR000169">
    <property type="entry name" value="Pept_cys_AS"/>
</dbReference>
<accession>A0A1Q5PUA4</accession>
<dbReference type="GO" id="GO:0004198">
    <property type="term" value="F:calcium-dependent cysteine-type endopeptidase activity"/>
    <property type="evidence" value="ECO:0007669"/>
    <property type="project" value="InterPro"/>
</dbReference>
<evidence type="ECO:0000259" key="3">
    <source>
        <dbReference type="PROSITE" id="PS50203"/>
    </source>
</evidence>
<protein>
    <recommendedName>
        <fullName evidence="3">Calpain catalytic domain-containing protein</fullName>
    </recommendedName>
</protein>
<dbReference type="STRING" id="52770.BSZ40_09375"/>
<dbReference type="SUPFAM" id="SSF54001">
    <property type="entry name" value="Cysteine proteinases"/>
    <property type="match status" value="1"/>
</dbReference>
<name>A0A1Q5PUA4_9ACTO</name>
<feature type="domain" description="Calpain catalytic" evidence="3">
    <location>
        <begin position="191"/>
        <end position="427"/>
    </location>
</feature>
<keyword evidence="5" id="KW-1185">Reference proteome</keyword>